<keyword evidence="4" id="KW-1185">Reference proteome</keyword>
<dbReference type="FunCoup" id="B0G106">
    <property type="interactions" value="65"/>
</dbReference>
<comment type="similarity">
    <text evidence="1">Belongs to the thioredoxin family.</text>
</comment>
<dbReference type="PANTHER" id="PTHR12452:SF0">
    <property type="entry name" value="THIOREDOXIN DOMAIN-CONTAINING PROTEIN 17"/>
    <property type="match status" value="1"/>
</dbReference>
<name>B0G106_DICDI</name>
<dbReference type="PhylomeDB" id="B0G106"/>
<sequence length="132" mass="14888">MGLVNKIVVTNADGFDKTLQDSLKSNETVFVQFISSIDKTTCSLWCRDCQVSEPIVNSVFENLPKNITYIECQIEREGGNPNHPYRTNPTLKLTAIPTLIVLLTKDGPKPKTLVEEDLAKEENVKQFVNEYL</sequence>
<dbReference type="PaxDb" id="44689-DDB0237688"/>
<protein>
    <submittedName>
        <fullName evidence="3">Thioredoxin fold domain-containing protein</fullName>
    </submittedName>
</protein>
<organism evidence="3 4">
    <name type="scientific">Dictyostelium discoideum</name>
    <name type="common">Social amoeba</name>
    <dbReference type="NCBI Taxonomy" id="44689"/>
    <lineage>
        <taxon>Eukaryota</taxon>
        <taxon>Amoebozoa</taxon>
        <taxon>Evosea</taxon>
        <taxon>Eumycetozoa</taxon>
        <taxon>Dictyostelia</taxon>
        <taxon>Dictyosteliales</taxon>
        <taxon>Dictyosteliaceae</taxon>
        <taxon>Dictyostelium</taxon>
    </lineage>
</organism>
<dbReference type="OMA" id="PRDYWKN"/>
<dbReference type="dictyBase" id="DDB_G0272418"/>
<dbReference type="GeneID" id="8618389"/>
<reference evidence="3 4" key="1">
    <citation type="journal article" date="2005" name="Nature">
        <title>The genome of the social amoeba Dictyostelium discoideum.</title>
        <authorList>
            <consortium name="The Dictyostelium discoideum Sequencing Consortium"/>
            <person name="Eichinger L."/>
            <person name="Pachebat J.A."/>
            <person name="Glockner G."/>
            <person name="Rajandream M.A."/>
            <person name="Sucgang R."/>
            <person name="Berriman M."/>
            <person name="Song J."/>
            <person name="Olsen R."/>
            <person name="Szafranski K."/>
            <person name="Xu Q."/>
            <person name="Tunggal B."/>
            <person name="Kummerfeld S."/>
            <person name="Madera M."/>
            <person name="Konfortov B.A."/>
            <person name="Rivero F."/>
            <person name="Bankier A.T."/>
            <person name="Lehmann R."/>
            <person name="Hamlin N."/>
            <person name="Davies R."/>
            <person name="Gaudet P."/>
            <person name="Fey P."/>
            <person name="Pilcher K."/>
            <person name="Chen G."/>
            <person name="Saunders D."/>
            <person name="Sodergren E."/>
            <person name="Davis P."/>
            <person name="Kerhornou A."/>
            <person name="Nie X."/>
            <person name="Hall N."/>
            <person name="Anjard C."/>
            <person name="Hemphill L."/>
            <person name="Bason N."/>
            <person name="Farbrother P."/>
            <person name="Desany B."/>
            <person name="Just E."/>
            <person name="Morio T."/>
            <person name="Rost R."/>
            <person name="Churcher C."/>
            <person name="Cooper J."/>
            <person name="Haydock S."/>
            <person name="van Driessche N."/>
            <person name="Cronin A."/>
            <person name="Goodhead I."/>
            <person name="Muzny D."/>
            <person name="Mourier T."/>
            <person name="Pain A."/>
            <person name="Lu M."/>
            <person name="Harper D."/>
            <person name="Lindsay R."/>
            <person name="Hauser H."/>
            <person name="James K."/>
            <person name="Quiles M."/>
            <person name="Madan Babu M."/>
            <person name="Saito T."/>
            <person name="Buchrieser C."/>
            <person name="Wardroper A."/>
            <person name="Felder M."/>
            <person name="Thangavelu M."/>
            <person name="Johnson D."/>
            <person name="Knights A."/>
            <person name="Loulseged H."/>
            <person name="Mungall K."/>
            <person name="Oliver K."/>
            <person name="Price C."/>
            <person name="Quail M.A."/>
            <person name="Urushihara H."/>
            <person name="Hernandez J."/>
            <person name="Rabbinowitsch E."/>
            <person name="Steffen D."/>
            <person name="Sanders M."/>
            <person name="Ma J."/>
            <person name="Kohara Y."/>
            <person name="Sharp S."/>
            <person name="Simmonds M."/>
            <person name="Spiegler S."/>
            <person name="Tivey A."/>
            <person name="Sugano S."/>
            <person name="White B."/>
            <person name="Walker D."/>
            <person name="Woodward J."/>
            <person name="Winckler T."/>
            <person name="Tanaka Y."/>
            <person name="Shaulsky G."/>
            <person name="Schleicher M."/>
            <person name="Weinstock G."/>
            <person name="Rosenthal A."/>
            <person name="Cox E.C."/>
            <person name="Chisholm R.L."/>
            <person name="Gibbs R."/>
            <person name="Loomis W.F."/>
            <person name="Platzer M."/>
            <person name="Kay R.R."/>
            <person name="Williams J."/>
            <person name="Dear P.H."/>
            <person name="Noegel A.A."/>
            <person name="Barrell B."/>
            <person name="Kuspa A."/>
        </authorList>
    </citation>
    <scope>NUCLEOTIDE SEQUENCE [LARGE SCALE GENOMIC DNA]</scope>
    <source>
        <strain evidence="3 4">AX4</strain>
    </source>
</reference>
<dbReference type="SUPFAM" id="SSF52833">
    <property type="entry name" value="Thioredoxin-like"/>
    <property type="match status" value="1"/>
</dbReference>
<dbReference type="SMR" id="B0G106"/>
<evidence type="ECO:0000259" key="2">
    <source>
        <dbReference type="Pfam" id="PF06110"/>
    </source>
</evidence>
<dbReference type="eggNOG" id="ENOG502RI96">
    <property type="taxonomic scope" value="Eukaryota"/>
</dbReference>
<dbReference type="VEuPathDB" id="AmoebaDB:DDB_G0272418"/>
<accession>B0G106</accession>
<dbReference type="RefSeq" id="XP_001732969.1">
    <property type="nucleotide sequence ID" value="XM_001732917.1"/>
</dbReference>
<dbReference type="EMBL" id="AAFI02000008">
    <property type="protein sequence ID" value="EDR41101.1"/>
    <property type="molecule type" value="Genomic_DNA"/>
</dbReference>
<dbReference type="InterPro" id="IPR045108">
    <property type="entry name" value="TXNDC17-like"/>
</dbReference>
<dbReference type="HOGENOM" id="CLU_120161_0_0_1"/>
<dbReference type="KEGG" id="ddi:DDB_G0272418"/>
<comment type="caution">
    <text evidence="3">The sequence shown here is derived from an EMBL/GenBank/DDBJ whole genome shotgun (WGS) entry which is preliminary data.</text>
</comment>
<dbReference type="PANTHER" id="PTHR12452">
    <property type="entry name" value="42-9-9 PROTEIN-RELATED"/>
    <property type="match status" value="1"/>
</dbReference>
<feature type="domain" description="Thioredoxin" evidence="2">
    <location>
        <begin position="12"/>
        <end position="129"/>
    </location>
</feature>
<dbReference type="InParanoid" id="B0G106"/>
<dbReference type="Proteomes" id="UP000002195">
    <property type="component" value="Unassembled WGS sequence"/>
</dbReference>
<evidence type="ECO:0000313" key="4">
    <source>
        <dbReference type="Proteomes" id="UP000002195"/>
    </source>
</evidence>
<dbReference type="GO" id="GO:0047134">
    <property type="term" value="F:protein-disulfide reductase [NAD(P)H] activity"/>
    <property type="evidence" value="ECO:0000318"/>
    <property type="project" value="GO_Central"/>
</dbReference>
<dbReference type="Pfam" id="PF06110">
    <property type="entry name" value="TXD17-like_Trx"/>
    <property type="match status" value="1"/>
</dbReference>
<dbReference type="Gene3D" id="3.40.30.10">
    <property type="entry name" value="Glutaredoxin"/>
    <property type="match status" value="1"/>
</dbReference>
<dbReference type="InterPro" id="IPR036249">
    <property type="entry name" value="Thioredoxin-like_sf"/>
</dbReference>
<dbReference type="GO" id="GO:0005829">
    <property type="term" value="C:cytosol"/>
    <property type="evidence" value="ECO:0000318"/>
    <property type="project" value="GO_Central"/>
</dbReference>
<evidence type="ECO:0000256" key="1">
    <source>
        <dbReference type="ARBA" id="ARBA00008987"/>
    </source>
</evidence>
<evidence type="ECO:0000313" key="3">
    <source>
        <dbReference type="EMBL" id="EDR41101.1"/>
    </source>
</evidence>
<dbReference type="InterPro" id="IPR010357">
    <property type="entry name" value="TXNDC17_dom"/>
</dbReference>
<gene>
    <name evidence="3" type="ORF">DDB_G0272418</name>
</gene>
<proteinExistence type="inferred from homology"/>
<dbReference type="AlphaFoldDB" id="B0G106"/>